<protein>
    <recommendedName>
        <fullName evidence="11">Flavoprotein pyridine nucleotide cytochrome reductase-like FAD-binding domain-containing protein</fullName>
    </recommendedName>
</protein>
<dbReference type="AlphaFoldDB" id="A0AA39R0T9"/>
<keyword evidence="10" id="KW-0812">Transmembrane</keyword>
<evidence type="ECO:0000256" key="5">
    <source>
        <dbReference type="ARBA" id="ARBA00022827"/>
    </source>
</evidence>
<feature type="region of interest" description="Disordered" evidence="9">
    <location>
        <begin position="323"/>
        <end position="347"/>
    </location>
</feature>
<feature type="binding site" evidence="8">
    <location>
        <position position="218"/>
    </location>
    <ligand>
        <name>FAD</name>
        <dbReference type="ChEBI" id="CHEBI:57692"/>
    </ligand>
</feature>
<evidence type="ECO:0000259" key="11">
    <source>
        <dbReference type="Pfam" id="PF00970"/>
    </source>
</evidence>
<proteinExistence type="inferred from homology"/>
<gene>
    <name evidence="12" type="ORF">JMJ35_004757</name>
</gene>
<dbReference type="Proteomes" id="UP001166286">
    <property type="component" value="Unassembled WGS sequence"/>
</dbReference>
<dbReference type="Gene3D" id="3.40.50.80">
    <property type="entry name" value="Nucleotide-binding domain of ferredoxin-NADP reductase (FNR) module"/>
    <property type="match status" value="1"/>
</dbReference>
<comment type="similarity">
    <text evidence="3">Belongs to the flavoprotein pyridine nucleotide cytochrome reductase family.</text>
</comment>
<reference evidence="12" key="1">
    <citation type="submission" date="2023-03" db="EMBL/GenBank/DDBJ databases">
        <title>Complete genome of Cladonia borealis.</title>
        <authorList>
            <person name="Park H."/>
        </authorList>
    </citation>
    <scope>NUCLEOTIDE SEQUENCE</scope>
    <source>
        <strain evidence="12">ANT050790</strain>
    </source>
</reference>
<comment type="subcellular location">
    <subcellularLocation>
        <location evidence="2">Membrane</location>
    </subcellularLocation>
</comment>
<dbReference type="GO" id="GO:0016491">
    <property type="term" value="F:oxidoreductase activity"/>
    <property type="evidence" value="ECO:0007669"/>
    <property type="project" value="UniProtKB-KW"/>
</dbReference>
<dbReference type="Gene3D" id="2.40.30.10">
    <property type="entry name" value="Translation factors"/>
    <property type="match status" value="1"/>
</dbReference>
<evidence type="ECO:0000256" key="4">
    <source>
        <dbReference type="ARBA" id="ARBA00022630"/>
    </source>
</evidence>
<feature type="transmembrane region" description="Helical" evidence="10">
    <location>
        <begin position="104"/>
        <end position="120"/>
    </location>
</feature>
<feature type="binding site" evidence="8">
    <location>
        <position position="189"/>
    </location>
    <ligand>
        <name>FAD</name>
        <dbReference type="ChEBI" id="CHEBI:57692"/>
    </ligand>
</feature>
<keyword evidence="4 8" id="KW-0285">Flavoprotein</keyword>
<evidence type="ECO:0000256" key="1">
    <source>
        <dbReference type="ARBA" id="ARBA00001974"/>
    </source>
</evidence>
<name>A0AA39R0T9_9LECA</name>
<evidence type="ECO:0000256" key="2">
    <source>
        <dbReference type="ARBA" id="ARBA00004370"/>
    </source>
</evidence>
<feature type="domain" description="Flavoprotein pyridine nucleotide cytochrome reductase-like FAD-binding" evidence="11">
    <location>
        <begin position="183"/>
        <end position="239"/>
    </location>
</feature>
<evidence type="ECO:0000256" key="6">
    <source>
        <dbReference type="ARBA" id="ARBA00023002"/>
    </source>
</evidence>
<dbReference type="PRINTS" id="PR00406">
    <property type="entry name" value="CYTB5RDTASE"/>
</dbReference>
<dbReference type="SUPFAM" id="SSF63380">
    <property type="entry name" value="Riboflavin synthase domain-like"/>
    <property type="match status" value="1"/>
</dbReference>
<dbReference type="PANTHER" id="PTHR19370">
    <property type="entry name" value="NADH-CYTOCHROME B5 REDUCTASE"/>
    <property type="match status" value="1"/>
</dbReference>
<feature type="region of interest" description="Disordered" evidence="9">
    <location>
        <begin position="36"/>
        <end position="77"/>
    </location>
</feature>
<dbReference type="InterPro" id="IPR008333">
    <property type="entry name" value="Cbr1-like_FAD-bd_dom"/>
</dbReference>
<organism evidence="12 13">
    <name type="scientific">Cladonia borealis</name>
    <dbReference type="NCBI Taxonomy" id="184061"/>
    <lineage>
        <taxon>Eukaryota</taxon>
        <taxon>Fungi</taxon>
        <taxon>Dikarya</taxon>
        <taxon>Ascomycota</taxon>
        <taxon>Pezizomycotina</taxon>
        <taxon>Lecanoromycetes</taxon>
        <taxon>OSLEUM clade</taxon>
        <taxon>Lecanoromycetidae</taxon>
        <taxon>Lecanorales</taxon>
        <taxon>Lecanorineae</taxon>
        <taxon>Cladoniaceae</taxon>
        <taxon>Cladonia</taxon>
    </lineage>
</organism>
<dbReference type="Pfam" id="PF00970">
    <property type="entry name" value="FAD_binding_6"/>
    <property type="match status" value="1"/>
</dbReference>
<dbReference type="PANTHER" id="PTHR19370:SF189">
    <property type="entry name" value="CYTOCHROME C MITOCHONDRIAL IMPORT FACTOR CYC2"/>
    <property type="match status" value="1"/>
</dbReference>
<dbReference type="CDD" id="cd06183">
    <property type="entry name" value="cyt_b5_reduct_like"/>
    <property type="match status" value="1"/>
</dbReference>
<evidence type="ECO:0000256" key="9">
    <source>
        <dbReference type="SAM" id="MobiDB-lite"/>
    </source>
</evidence>
<sequence>MQSISWRRRCLQPSYLKGFLNNSQRDVLLGSRNFASRPPGFSASKPPSAKARPFKDRPAPVDGNKPSSGRHKSANESNTRETIYIEETLFTVARRWFRRRSVKVLVFSLSAYLGYTLYNWQTDPHRSLILNPRFFTPFIFEKRDKVSSSSCILNLKSVPAGQNADNINEAWETGVWSVLVMQPELQIARAYTPLPPRDGDEPEQLRLFVRQEPNGEVSTFLSTIYRGTLVHCRGPHIEYEIPADVDEILFIAGGTGIAPALQVAHTLFNYRTALPDQSPKLRILWANRRREDSYQGPVSNSSQHFPETGNSKFQSISAAWFGKPAPKPEETPATKPESTSNNDATNPLQPQTILVEELEALKSHHPDQLEIDYFVDEEDSYVTENILRRYLGSNNEEQSDHDLAARKKKVILISGPDGFVNYYAGPKYWRNGVEVQGPVEGVLRKIDPKGWEIWKL</sequence>
<dbReference type="GO" id="GO:0016020">
    <property type="term" value="C:membrane"/>
    <property type="evidence" value="ECO:0007669"/>
    <property type="project" value="UniProtKB-SubCell"/>
</dbReference>
<comment type="cofactor">
    <cofactor evidence="1 8">
        <name>FAD</name>
        <dbReference type="ChEBI" id="CHEBI:57692"/>
    </cofactor>
</comment>
<comment type="caution">
    <text evidence="12">The sequence shown here is derived from an EMBL/GenBank/DDBJ whole genome shotgun (WGS) entry which is preliminary data.</text>
</comment>
<evidence type="ECO:0000313" key="13">
    <source>
        <dbReference type="Proteomes" id="UP001166286"/>
    </source>
</evidence>
<accession>A0AA39R0T9</accession>
<dbReference type="InterPro" id="IPR017938">
    <property type="entry name" value="Riboflavin_synthase-like_b-brl"/>
</dbReference>
<dbReference type="GO" id="GO:0005739">
    <property type="term" value="C:mitochondrion"/>
    <property type="evidence" value="ECO:0007669"/>
    <property type="project" value="TreeGrafter"/>
</dbReference>
<evidence type="ECO:0000256" key="3">
    <source>
        <dbReference type="ARBA" id="ARBA00006105"/>
    </source>
</evidence>
<evidence type="ECO:0000313" key="12">
    <source>
        <dbReference type="EMBL" id="KAK0512740.1"/>
    </source>
</evidence>
<dbReference type="SUPFAM" id="SSF52343">
    <property type="entry name" value="Ferredoxin reductase-like, C-terminal NADP-linked domain"/>
    <property type="match status" value="1"/>
</dbReference>
<evidence type="ECO:0000256" key="8">
    <source>
        <dbReference type="PIRSR" id="PIRSR601834-1"/>
    </source>
</evidence>
<evidence type="ECO:0000256" key="10">
    <source>
        <dbReference type="SAM" id="Phobius"/>
    </source>
</evidence>
<evidence type="ECO:0000256" key="7">
    <source>
        <dbReference type="ARBA" id="ARBA00023136"/>
    </source>
</evidence>
<dbReference type="InterPro" id="IPR001834">
    <property type="entry name" value="CBR-like"/>
</dbReference>
<keyword evidence="13" id="KW-1185">Reference proteome</keyword>
<dbReference type="InterPro" id="IPR039261">
    <property type="entry name" value="FNR_nucleotide-bd"/>
</dbReference>
<keyword evidence="5 8" id="KW-0274">FAD</keyword>
<dbReference type="EMBL" id="JAFEKC020000009">
    <property type="protein sequence ID" value="KAK0512740.1"/>
    <property type="molecule type" value="Genomic_DNA"/>
</dbReference>
<feature type="binding site" evidence="8">
    <location>
        <position position="191"/>
    </location>
    <ligand>
        <name>FAD</name>
        <dbReference type="ChEBI" id="CHEBI:57692"/>
    </ligand>
</feature>
<keyword evidence="10" id="KW-1133">Transmembrane helix</keyword>
<keyword evidence="7 10" id="KW-0472">Membrane</keyword>
<feature type="binding site" evidence="8">
    <location>
        <position position="217"/>
    </location>
    <ligand>
        <name>FAD</name>
        <dbReference type="ChEBI" id="CHEBI:57692"/>
    </ligand>
</feature>
<keyword evidence="6" id="KW-0560">Oxidoreductase</keyword>